<feature type="repeat" description="ANK" evidence="3">
    <location>
        <begin position="241"/>
        <end position="273"/>
    </location>
</feature>
<dbReference type="PANTHER" id="PTHR24203:SF45">
    <property type="entry name" value="ANKYRIN REPEAT DOMAIN 6"/>
    <property type="match status" value="1"/>
</dbReference>
<dbReference type="InterPro" id="IPR002110">
    <property type="entry name" value="Ankyrin_rpt"/>
</dbReference>
<evidence type="ECO:0000256" key="5">
    <source>
        <dbReference type="SAM" id="MobiDB-lite"/>
    </source>
</evidence>
<feature type="repeat" description="ANK" evidence="3">
    <location>
        <begin position="274"/>
        <end position="306"/>
    </location>
</feature>
<comment type="caution">
    <text evidence="6">The sequence shown here is derived from an EMBL/GenBank/DDBJ whole genome shotgun (WGS) entry which is preliminary data.</text>
</comment>
<evidence type="ECO:0000256" key="3">
    <source>
        <dbReference type="PROSITE-ProRule" id="PRU00023"/>
    </source>
</evidence>
<evidence type="ECO:0000256" key="2">
    <source>
        <dbReference type="ARBA" id="ARBA00023043"/>
    </source>
</evidence>
<dbReference type="SMART" id="SM00028">
    <property type="entry name" value="TPR"/>
    <property type="match status" value="3"/>
</dbReference>
<dbReference type="PANTHER" id="PTHR24203">
    <property type="entry name" value="ANKYRIN REPEAT FAMILY PROTEIN"/>
    <property type="match status" value="1"/>
</dbReference>
<dbReference type="AlphaFoldDB" id="A0A9W7AI33"/>
<dbReference type="Pfam" id="PF13424">
    <property type="entry name" value="TPR_12"/>
    <property type="match status" value="1"/>
</dbReference>
<dbReference type="Gene3D" id="1.25.40.20">
    <property type="entry name" value="Ankyrin repeat-containing domain"/>
    <property type="match status" value="1"/>
</dbReference>
<feature type="region of interest" description="Disordered" evidence="5">
    <location>
        <begin position="1"/>
        <end position="21"/>
    </location>
</feature>
<proteinExistence type="predicted"/>
<dbReference type="PROSITE" id="PS50005">
    <property type="entry name" value="TPR"/>
    <property type="match status" value="1"/>
</dbReference>
<dbReference type="InterPro" id="IPR019734">
    <property type="entry name" value="TPR_rpt"/>
</dbReference>
<name>A0A9W7AI33_9STRA</name>
<dbReference type="InterPro" id="IPR011990">
    <property type="entry name" value="TPR-like_helical_dom_sf"/>
</dbReference>
<evidence type="ECO:0000256" key="1">
    <source>
        <dbReference type="ARBA" id="ARBA00022737"/>
    </source>
</evidence>
<dbReference type="PRINTS" id="PR01415">
    <property type="entry name" value="ANKYRIN"/>
</dbReference>
<dbReference type="Gene3D" id="1.25.40.10">
    <property type="entry name" value="Tetratricopeptide repeat domain"/>
    <property type="match status" value="2"/>
</dbReference>
<evidence type="ECO:0000313" key="7">
    <source>
        <dbReference type="Proteomes" id="UP001165085"/>
    </source>
</evidence>
<organism evidence="6 7">
    <name type="scientific">Triparma strigata</name>
    <dbReference type="NCBI Taxonomy" id="1606541"/>
    <lineage>
        <taxon>Eukaryota</taxon>
        <taxon>Sar</taxon>
        <taxon>Stramenopiles</taxon>
        <taxon>Ochrophyta</taxon>
        <taxon>Bolidophyceae</taxon>
        <taxon>Parmales</taxon>
        <taxon>Triparmaceae</taxon>
        <taxon>Triparma</taxon>
    </lineage>
</organism>
<dbReference type="PROSITE" id="PS50297">
    <property type="entry name" value="ANK_REP_REGION"/>
    <property type="match status" value="2"/>
</dbReference>
<keyword evidence="7" id="KW-1185">Reference proteome</keyword>
<dbReference type="SUPFAM" id="SSF48452">
    <property type="entry name" value="TPR-like"/>
    <property type="match status" value="2"/>
</dbReference>
<dbReference type="Pfam" id="PF00023">
    <property type="entry name" value="Ank"/>
    <property type="match status" value="1"/>
</dbReference>
<dbReference type="SUPFAM" id="SSF48403">
    <property type="entry name" value="Ankyrin repeat"/>
    <property type="match status" value="1"/>
</dbReference>
<keyword evidence="2 3" id="KW-0040">ANK repeat</keyword>
<dbReference type="Pfam" id="PF12796">
    <property type="entry name" value="Ank_2"/>
    <property type="match status" value="1"/>
</dbReference>
<dbReference type="Pfam" id="PF13181">
    <property type="entry name" value="TPR_8"/>
    <property type="match status" value="1"/>
</dbReference>
<protein>
    <submittedName>
        <fullName evidence="6">Uncharacterized protein</fullName>
    </submittedName>
</protein>
<feature type="repeat" description="TPR" evidence="4">
    <location>
        <begin position="380"/>
        <end position="413"/>
    </location>
</feature>
<evidence type="ECO:0000256" key="4">
    <source>
        <dbReference type="PROSITE-ProRule" id="PRU00339"/>
    </source>
</evidence>
<sequence length="639" mass="71652">MSAPTQSTPAPPPNPALHTTQPAAPALEDIKFMNQVATAQQNPVALAPLRWNLVRLTREWDTKIQSFVAESTKKKSDMLKLQRQRMVKHGKMAKKAFENEKAKVPLNKRLEMMQRSYANLKHAKQEQRAESLKRRLDPMVKSFYRKELSSHITKARAASGGLKNELQTQQASLNVEVQKAIDKMKAEKDTDLKGVRRSNKRSSDDPFSLHFAAIHGEMTRLEVLLERKAIALNIDKRDPDSGWTALHFAARSGHVEFAKVLMSHNADVNALGPNDETPLHLAAGWGTKEMVGLLLGIGADKSMEFNGKTAEVIARDNMRTDIAKLLERWMPVGLGYAAMKKMSEPPEKDFSQEPNVDLQRQLRALDMKINKSGRDHIGLVHSYTKLANLYRAEGRFEDAVEALKRVVELRQKDLEYYVEEPGSPLPAPSAIIPNLEVSPKFTKEVAVAEAMNNLGELCHEQGDDDAAQRYLVVSLETMERLLGKGTASTMPVLKNLACHYLDSGKLDESYSLLLRYLKFQTNSLTAEGGGEGLALVEDLDLCAYCCVLNKDIKNSLKHANHAKDITETQLGPDDELMSKRWEKLGFIYFADMDGKECQRAYQEAKRIMIKGGRDEFDEEIMKIERNIAVSLCASTSHAM</sequence>
<dbReference type="OrthoDB" id="194358at2759"/>
<keyword evidence="4" id="KW-0802">TPR repeat</keyword>
<dbReference type="EMBL" id="BRXY01000135">
    <property type="protein sequence ID" value="GMH69802.1"/>
    <property type="molecule type" value="Genomic_DNA"/>
</dbReference>
<evidence type="ECO:0000313" key="6">
    <source>
        <dbReference type="EMBL" id="GMH69802.1"/>
    </source>
</evidence>
<dbReference type="InterPro" id="IPR036770">
    <property type="entry name" value="Ankyrin_rpt-contain_sf"/>
</dbReference>
<dbReference type="SMART" id="SM00248">
    <property type="entry name" value="ANK"/>
    <property type="match status" value="3"/>
</dbReference>
<dbReference type="PROSITE" id="PS50088">
    <property type="entry name" value="ANK_REPEAT"/>
    <property type="match status" value="2"/>
</dbReference>
<gene>
    <name evidence="6" type="ORF">TrST_g4692</name>
</gene>
<accession>A0A9W7AI33</accession>
<dbReference type="Proteomes" id="UP001165085">
    <property type="component" value="Unassembled WGS sequence"/>
</dbReference>
<reference evidence="7" key="1">
    <citation type="journal article" date="2023" name="Commun. Biol.">
        <title>Genome analysis of Parmales, the sister group of diatoms, reveals the evolutionary specialization of diatoms from phago-mixotrophs to photoautotrophs.</title>
        <authorList>
            <person name="Ban H."/>
            <person name="Sato S."/>
            <person name="Yoshikawa S."/>
            <person name="Yamada K."/>
            <person name="Nakamura Y."/>
            <person name="Ichinomiya M."/>
            <person name="Sato N."/>
            <person name="Blanc-Mathieu R."/>
            <person name="Endo H."/>
            <person name="Kuwata A."/>
            <person name="Ogata H."/>
        </authorList>
    </citation>
    <scope>NUCLEOTIDE SEQUENCE [LARGE SCALE GENOMIC DNA]</scope>
    <source>
        <strain evidence="7">NIES 3701</strain>
    </source>
</reference>
<keyword evidence="1" id="KW-0677">Repeat</keyword>